<protein>
    <recommendedName>
        <fullName evidence="6">Geranylgeranyl transferase type-2 subunit alpha</fullName>
        <ecNumber evidence="6">2.5.1.60</ecNumber>
    </recommendedName>
    <alternativeName>
        <fullName evidence="6">Geranylgeranyl transferase type II subunit alpha</fullName>
    </alternativeName>
</protein>
<organism evidence="7 8">
    <name type="scientific">Leishmania panamensis</name>
    <dbReference type="NCBI Taxonomy" id="5679"/>
    <lineage>
        <taxon>Eukaryota</taxon>
        <taxon>Discoba</taxon>
        <taxon>Euglenozoa</taxon>
        <taxon>Kinetoplastea</taxon>
        <taxon>Metakinetoplastina</taxon>
        <taxon>Trypanosomatida</taxon>
        <taxon>Trypanosomatidae</taxon>
        <taxon>Leishmaniinae</taxon>
        <taxon>Leishmania</taxon>
        <taxon>Leishmania guyanensis species complex</taxon>
    </lineage>
</organism>
<dbReference type="OrthoDB" id="1658at2759"/>
<comment type="catalytic activity">
    <reaction evidence="5 6">
        <text>geranylgeranyl diphosphate + L-cysteinyl-[protein] = S-geranylgeranyl-L-cysteinyl-[protein] + diphosphate</text>
        <dbReference type="Rhea" id="RHEA:21240"/>
        <dbReference type="Rhea" id="RHEA-COMP:10131"/>
        <dbReference type="Rhea" id="RHEA-COMP:11537"/>
        <dbReference type="ChEBI" id="CHEBI:29950"/>
        <dbReference type="ChEBI" id="CHEBI:33019"/>
        <dbReference type="ChEBI" id="CHEBI:57533"/>
        <dbReference type="ChEBI" id="CHEBI:86021"/>
        <dbReference type="EC" id="2.5.1.60"/>
    </reaction>
</comment>
<dbReference type="Pfam" id="PF01239">
    <property type="entry name" value="PPTA"/>
    <property type="match status" value="3"/>
</dbReference>
<comment type="similarity">
    <text evidence="1 6">Belongs to the protein prenyltransferase subunit alpha family.</text>
</comment>
<dbReference type="SUPFAM" id="SSF48439">
    <property type="entry name" value="Protein prenylyltransferase"/>
    <property type="match status" value="1"/>
</dbReference>
<dbReference type="VEuPathDB" id="TriTrypDB:LPAL13_330015800"/>
<dbReference type="PANTHER" id="PTHR11129:SF2">
    <property type="entry name" value="GERANYLGERANYL TRANSFERASE TYPE-2 SUBUNIT ALPHA"/>
    <property type="match status" value="1"/>
</dbReference>
<evidence type="ECO:0000256" key="6">
    <source>
        <dbReference type="RuleBase" id="RU367120"/>
    </source>
</evidence>
<keyword evidence="2 6" id="KW-0637">Prenyltransferase</keyword>
<accession>A0A088RZF7</accession>
<keyword evidence="4" id="KW-0677">Repeat</keyword>
<dbReference type="EC" id="2.5.1.60" evidence="6"/>
<evidence type="ECO:0000313" key="7">
    <source>
        <dbReference type="EMBL" id="AIO01399.1"/>
    </source>
</evidence>
<dbReference type="GO" id="GO:0097354">
    <property type="term" value="P:prenylation"/>
    <property type="evidence" value="ECO:0007669"/>
    <property type="project" value="UniProtKB-UniRule"/>
</dbReference>
<gene>
    <name evidence="7" type="ORF">LPMP_331070</name>
</gene>
<sequence>MHDQKKKKEVLTPEAKEAAAQENARVGALYLSILASNKAHVYNTKTLENTEALLLAVPEAYTVYNCRRMALEAVAPMLPCAGSSVSATGMSSAAVESAPVPRCEEWLVQELKLNAKVLLLNYKNYSAFLHRHWIFDQLVALAGLEMQHATEHAVSTALDGTASGTYKLLCGLLRKERAQCEKLLELDERNFHAWNYRRWVLAQELRAMQLAATHRPASLPLASEGATQPSGSATPPLTFFSPEEAAELTYTTHKIKSNFSNYSAWHQRSLAIQSAVTRWQSQQVQEGVPSAAADAQQHQQAWQAALLTQLKEDIEFLKQAVYCDPNDQAAWFYAPFVFQLLRRQYHCEDEKAEALENSFTDAVIDLVAEVDRAGMDDECYLPYYFLLDQLVVLQAASQELARSTTAASAAPDTRSSASLERHITRLCEKVPSILASANGEAEGNRDEANARQCCFRYLHTRLRKADTLRRCLYDDLFQRALQGCHS</sequence>
<dbReference type="AlphaFoldDB" id="A0A088RZF7"/>
<proteinExistence type="inferred from homology"/>
<reference evidence="7 8" key="1">
    <citation type="journal article" date="2015" name="Sci. Rep.">
        <title>The genome of Leishmania panamensis: insights into genomics of the L. (Viannia) subgenus.</title>
        <authorList>
            <person name="Llanes A."/>
            <person name="Restrepo C.M."/>
            <person name="Vecchio G.D."/>
            <person name="Anguizola F.J."/>
            <person name="Lleonart R."/>
        </authorList>
    </citation>
    <scope>NUCLEOTIDE SEQUENCE [LARGE SCALE GENOMIC DNA]</scope>
    <source>
        <strain evidence="7 8">MHOM/PA/94/PSC-1</strain>
    </source>
</reference>
<evidence type="ECO:0000313" key="8">
    <source>
        <dbReference type="Proteomes" id="UP000063063"/>
    </source>
</evidence>
<evidence type="ECO:0000256" key="2">
    <source>
        <dbReference type="ARBA" id="ARBA00022602"/>
    </source>
</evidence>
<dbReference type="VEuPathDB" id="TriTrypDB:LPMP_331070"/>
<dbReference type="EMBL" id="CP009402">
    <property type="protein sequence ID" value="AIO01399.1"/>
    <property type="molecule type" value="Genomic_DNA"/>
</dbReference>
<dbReference type="InterPro" id="IPR002088">
    <property type="entry name" value="Prenyl_trans_a"/>
</dbReference>
<keyword evidence="3 6" id="KW-0808">Transferase</keyword>
<dbReference type="eggNOG" id="KOG0529">
    <property type="taxonomic scope" value="Eukaryota"/>
</dbReference>
<keyword evidence="8" id="KW-1185">Reference proteome</keyword>
<dbReference type="PANTHER" id="PTHR11129">
    <property type="entry name" value="PROTEIN FARNESYLTRANSFERASE ALPHA SUBUNIT/RAB GERANYLGERANYL TRANSFERASE ALPHA SUBUNIT"/>
    <property type="match status" value="1"/>
</dbReference>
<dbReference type="Proteomes" id="UP000063063">
    <property type="component" value="Chromosome 33"/>
</dbReference>
<dbReference type="GeneID" id="22578260"/>
<comment type="function">
    <text evidence="6">Catalyzes the transfer of a geranyl-geranyl moiety from geranyl-geranyl pyrophosphate to cysteines occuring in specific C-terminal amino acid sequences.</text>
</comment>
<dbReference type="Gene3D" id="1.25.40.120">
    <property type="entry name" value="Protein prenylyltransferase"/>
    <property type="match status" value="1"/>
</dbReference>
<evidence type="ECO:0000256" key="5">
    <source>
        <dbReference type="ARBA" id="ARBA00047658"/>
    </source>
</evidence>
<dbReference type="RefSeq" id="XP_010702199.1">
    <property type="nucleotide sequence ID" value="XM_010703897.1"/>
</dbReference>
<evidence type="ECO:0000256" key="3">
    <source>
        <dbReference type="ARBA" id="ARBA00022679"/>
    </source>
</evidence>
<dbReference type="KEGG" id="lpan:LPMP_331070"/>
<name>A0A088RZF7_LEIPA</name>
<dbReference type="GO" id="GO:0004663">
    <property type="term" value="F:Rab geranylgeranyltransferase activity"/>
    <property type="evidence" value="ECO:0007669"/>
    <property type="project" value="UniProtKB-UniRule"/>
</dbReference>
<evidence type="ECO:0000256" key="4">
    <source>
        <dbReference type="ARBA" id="ARBA00022737"/>
    </source>
</evidence>
<dbReference type="PROSITE" id="PS51147">
    <property type="entry name" value="PFTA"/>
    <property type="match status" value="2"/>
</dbReference>
<evidence type="ECO:0000256" key="1">
    <source>
        <dbReference type="ARBA" id="ARBA00006734"/>
    </source>
</evidence>
<dbReference type="GO" id="GO:0005968">
    <property type="term" value="C:Rab-protein geranylgeranyltransferase complex"/>
    <property type="evidence" value="ECO:0007669"/>
    <property type="project" value="TreeGrafter"/>
</dbReference>